<gene>
    <name evidence="11" type="ORF">HPP92_017598</name>
</gene>
<evidence type="ECO:0000256" key="9">
    <source>
        <dbReference type="SAM" id="MobiDB-lite"/>
    </source>
</evidence>
<dbReference type="OrthoDB" id="4096362at2759"/>
<comment type="caution">
    <text evidence="11">The sequence shown here is derived from an EMBL/GenBank/DDBJ whole genome shotgun (WGS) entry which is preliminary data.</text>
</comment>
<feature type="transmembrane region" description="Helical" evidence="8">
    <location>
        <begin position="100"/>
        <end position="119"/>
    </location>
</feature>
<keyword evidence="5 8" id="KW-1133">Transmembrane helix</keyword>
<dbReference type="EC" id="2.3.1.225" evidence="8"/>
<keyword evidence="3 8" id="KW-0808">Transferase</keyword>
<sequence length="599" mass="68056">MEGARKQRASALPLPLPVLSPEKYLIRRMLTKCWSQRPKEHFPNPYYPALSLNCCFGRARPDLFLGCSPPWLSSSASRCVILCNNVFCRRKKKNEFEEEYVYWVSHPQFLVFALGIVVMHPGPRSTRRYQVWKGNNRFFCGGRCIFGPDVASLLLSTLMIAGPMILFCYQIIEKITSHVRQQGEGWIHKYHHVLGFPALVVSISLLIADLCFLLLTSSRDPGIVPRNPQMLESSEASDVNTPSMEWMTGRTPRMRFPPSKDVIVNGFSIKLKYCDTCFLYRPPRTSHCSICNNCVQKFDHHCPWVGQCIGIRNYRFFFLFISTSSFLCIFVFSLSLMNILQERKNYHHSILKLILGEIISTLLIVYTFLSIWFVGGLTIFHLYLISTNQTTYENFRYHYDKKDNPFNKGILNNLKEVFFSKIEPSKNNFRAPALEEVAQNGLYAPHLGMDVNSASEKMDIEMGGNMQIATVIHNFDYSSINQNKKDVNKQEGDAYNPLGSDNAQVNDNQRPREYKQSHAGEGGTVLNHNGKLIDVETIVDGVISEGSGLIARTFPANQDLLLESHEVFCGDMSASKGEGTELCCTADLEAQGCEFWNNT</sequence>
<feature type="domain" description="Palmitoyltransferase DHHC" evidence="10">
    <location>
        <begin position="270"/>
        <end position="396"/>
    </location>
</feature>
<keyword evidence="6 8" id="KW-0472">Membrane</keyword>
<comment type="subcellular location">
    <subcellularLocation>
        <location evidence="1">Membrane</location>
        <topology evidence="1">Multi-pass membrane protein</topology>
    </subcellularLocation>
</comment>
<evidence type="ECO:0000256" key="4">
    <source>
        <dbReference type="ARBA" id="ARBA00022692"/>
    </source>
</evidence>
<evidence type="ECO:0000259" key="10">
    <source>
        <dbReference type="Pfam" id="PF01529"/>
    </source>
</evidence>
<proteinExistence type="inferred from homology"/>
<accession>A0A835QCN6</accession>
<dbReference type="GO" id="GO:0016020">
    <property type="term" value="C:membrane"/>
    <property type="evidence" value="ECO:0007669"/>
    <property type="project" value="UniProtKB-SubCell"/>
</dbReference>
<name>A0A835QCN6_VANPL</name>
<evidence type="ECO:0000256" key="3">
    <source>
        <dbReference type="ARBA" id="ARBA00022679"/>
    </source>
</evidence>
<feature type="region of interest" description="Disordered" evidence="9">
    <location>
        <begin position="489"/>
        <end position="523"/>
    </location>
</feature>
<evidence type="ECO:0000313" key="11">
    <source>
        <dbReference type="EMBL" id="KAG0468270.1"/>
    </source>
</evidence>
<keyword evidence="7 8" id="KW-0012">Acyltransferase</keyword>
<evidence type="ECO:0000256" key="2">
    <source>
        <dbReference type="ARBA" id="ARBA00008574"/>
    </source>
</evidence>
<evidence type="ECO:0000256" key="6">
    <source>
        <dbReference type="ARBA" id="ARBA00023136"/>
    </source>
</evidence>
<dbReference type="Pfam" id="PF01529">
    <property type="entry name" value="DHHC"/>
    <property type="match status" value="1"/>
</dbReference>
<dbReference type="PROSITE" id="PS50216">
    <property type="entry name" value="DHHC"/>
    <property type="match status" value="1"/>
</dbReference>
<dbReference type="PANTHER" id="PTHR22883">
    <property type="entry name" value="ZINC FINGER DHHC DOMAIN CONTAINING PROTEIN"/>
    <property type="match status" value="1"/>
</dbReference>
<evidence type="ECO:0000256" key="5">
    <source>
        <dbReference type="ARBA" id="ARBA00022989"/>
    </source>
</evidence>
<comment type="domain">
    <text evidence="8">The DHHC domain is required for palmitoyltransferase activity.</text>
</comment>
<reference evidence="11 12" key="1">
    <citation type="journal article" date="2020" name="Nat. Food">
        <title>A phased Vanilla planifolia genome enables genetic improvement of flavour and production.</title>
        <authorList>
            <person name="Hasing T."/>
            <person name="Tang H."/>
            <person name="Brym M."/>
            <person name="Khazi F."/>
            <person name="Huang T."/>
            <person name="Chambers A.H."/>
        </authorList>
    </citation>
    <scope>NUCLEOTIDE SEQUENCE [LARGE SCALE GENOMIC DNA]</scope>
    <source>
        <tissue evidence="11">Leaf</tissue>
    </source>
</reference>
<feature type="transmembrane region" description="Helical" evidence="8">
    <location>
        <begin position="193"/>
        <end position="215"/>
    </location>
</feature>
<comment type="catalytic activity">
    <reaction evidence="8">
        <text>L-cysteinyl-[protein] + hexadecanoyl-CoA = S-hexadecanoyl-L-cysteinyl-[protein] + CoA</text>
        <dbReference type="Rhea" id="RHEA:36683"/>
        <dbReference type="Rhea" id="RHEA-COMP:10131"/>
        <dbReference type="Rhea" id="RHEA-COMP:11032"/>
        <dbReference type="ChEBI" id="CHEBI:29950"/>
        <dbReference type="ChEBI" id="CHEBI:57287"/>
        <dbReference type="ChEBI" id="CHEBI:57379"/>
        <dbReference type="ChEBI" id="CHEBI:74151"/>
        <dbReference type="EC" id="2.3.1.225"/>
    </reaction>
</comment>
<keyword evidence="4 8" id="KW-0812">Transmembrane</keyword>
<evidence type="ECO:0000313" key="12">
    <source>
        <dbReference type="Proteomes" id="UP000639772"/>
    </source>
</evidence>
<organism evidence="11 12">
    <name type="scientific">Vanilla planifolia</name>
    <name type="common">Vanilla</name>
    <dbReference type="NCBI Taxonomy" id="51239"/>
    <lineage>
        <taxon>Eukaryota</taxon>
        <taxon>Viridiplantae</taxon>
        <taxon>Streptophyta</taxon>
        <taxon>Embryophyta</taxon>
        <taxon>Tracheophyta</taxon>
        <taxon>Spermatophyta</taxon>
        <taxon>Magnoliopsida</taxon>
        <taxon>Liliopsida</taxon>
        <taxon>Asparagales</taxon>
        <taxon>Orchidaceae</taxon>
        <taxon>Vanilloideae</taxon>
        <taxon>Vanilleae</taxon>
        <taxon>Vanilla</taxon>
    </lineage>
</organism>
<dbReference type="PANTHER" id="PTHR22883:SF320">
    <property type="entry name" value="S-ACYLTRANSFERASE"/>
    <property type="match status" value="1"/>
</dbReference>
<feature type="compositionally biased region" description="Basic and acidic residues" evidence="9">
    <location>
        <begin position="509"/>
        <end position="518"/>
    </location>
</feature>
<dbReference type="GO" id="GO:0005783">
    <property type="term" value="C:endoplasmic reticulum"/>
    <property type="evidence" value="ECO:0007669"/>
    <property type="project" value="TreeGrafter"/>
</dbReference>
<feature type="compositionally biased region" description="Polar residues" evidence="9">
    <location>
        <begin position="499"/>
        <end position="508"/>
    </location>
</feature>
<evidence type="ECO:0000256" key="1">
    <source>
        <dbReference type="ARBA" id="ARBA00004141"/>
    </source>
</evidence>
<feature type="transmembrane region" description="Helical" evidence="8">
    <location>
        <begin position="361"/>
        <end position="384"/>
    </location>
</feature>
<dbReference type="GO" id="GO:0019706">
    <property type="term" value="F:protein-cysteine S-palmitoyltransferase activity"/>
    <property type="evidence" value="ECO:0007669"/>
    <property type="project" value="UniProtKB-EC"/>
</dbReference>
<comment type="similarity">
    <text evidence="2 8">Belongs to the DHHC palmitoyltransferase family.</text>
</comment>
<dbReference type="EMBL" id="JADCNM010000009">
    <property type="protein sequence ID" value="KAG0468270.1"/>
    <property type="molecule type" value="Genomic_DNA"/>
</dbReference>
<protein>
    <recommendedName>
        <fullName evidence="8">S-acyltransferase</fullName>
        <ecNumber evidence="8">2.3.1.225</ecNumber>
    </recommendedName>
    <alternativeName>
        <fullName evidence="8">Palmitoyltransferase</fullName>
    </alternativeName>
</protein>
<feature type="transmembrane region" description="Helical" evidence="8">
    <location>
        <begin position="153"/>
        <end position="172"/>
    </location>
</feature>
<evidence type="ECO:0000256" key="8">
    <source>
        <dbReference type="RuleBase" id="RU079119"/>
    </source>
</evidence>
<dbReference type="Proteomes" id="UP000639772">
    <property type="component" value="Chromosome 9"/>
</dbReference>
<dbReference type="GO" id="GO:0006612">
    <property type="term" value="P:protein targeting to membrane"/>
    <property type="evidence" value="ECO:0007669"/>
    <property type="project" value="TreeGrafter"/>
</dbReference>
<dbReference type="InterPro" id="IPR039859">
    <property type="entry name" value="PFA4/ZDH16/20/ERF2-like"/>
</dbReference>
<dbReference type="AlphaFoldDB" id="A0A835QCN6"/>
<dbReference type="GO" id="GO:0005794">
    <property type="term" value="C:Golgi apparatus"/>
    <property type="evidence" value="ECO:0007669"/>
    <property type="project" value="TreeGrafter"/>
</dbReference>
<evidence type="ECO:0000256" key="7">
    <source>
        <dbReference type="ARBA" id="ARBA00023315"/>
    </source>
</evidence>
<feature type="transmembrane region" description="Helical" evidence="8">
    <location>
        <begin position="316"/>
        <end position="340"/>
    </location>
</feature>
<dbReference type="InterPro" id="IPR001594">
    <property type="entry name" value="Palmitoyltrfase_DHHC"/>
</dbReference>